<comment type="caution">
    <text evidence="23">The sequence shown here is derived from an EMBL/GenBank/DDBJ whole genome shotgun (WGS) entry which is preliminary data.</text>
</comment>
<dbReference type="InterPro" id="IPR013320">
    <property type="entry name" value="ConA-like_dom_sf"/>
</dbReference>
<dbReference type="GO" id="GO:0005524">
    <property type="term" value="F:ATP binding"/>
    <property type="evidence" value="ECO:0007669"/>
    <property type="project" value="UniProtKB-UniRule"/>
</dbReference>
<keyword evidence="5" id="KW-1003">Cell membrane</keyword>
<evidence type="ECO:0000256" key="7">
    <source>
        <dbReference type="ARBA" id="ARBA00022679"/>
    </source>
</evidence>
<dbReference type="InterPro" id="IPR011009">
    <property type="entry name" value="Kinase-like_dom_sf"/>
</dbReference>
<evidence type="ECO:0000256" key="10">
    <source>
        <dbReference type="ARBA" id="ARBA00022734"/>
    </source>
</evidence>
<evidence type="ECO:0000256" key="9">
    <source>
        <dbReference type="ARBA" id="ARBA00022729"/>
    </source>
</evidence>
<organism evidence="23 24">
    <name type="scientific">Tagetes erecta</name>
    <name type="common">African marigold</name>
    <dbReference type="NCBI Taxonomy" id="13708"/>
    <lineage>
        <taxon>Eukaryota</taxon>
        <taxon>Viridiplantae</taxon>
        <taxon>Streptophyta</taxon>
        <taxon>Embryophyta</taxon>
        <taxon>Tracheophyta</taxon>
        <taxon>Spermatophyta</taxon>
        <taxon>Magnoliopsida</taxon>
        <taxon>eudicotyledons</taxon>
        <taxon>Gunneridae</taxon>
        <taxon>Pentapetalae</taxon>
        <taxon>asterids</taxon>
        <taxon>campanulids</taxon>
        <taxon>Asterales</taxon>
        <taxon>Asteraceae</taxon>
        <taxon>Asteroideae</taxon>
        <taxon>Heliantheae alliance</taxon>
        <taxon>Tageteae</taxon>
        <taxon>Tagetes</taxon>
    </lineage>
</organism>
<feature type="transmembrane region" description="Helical" evidence="21">
    <location>
        <begin position="303"/>
        <end position="322"/>
    </location>
</feature>
<keyword evidence="8 21" id="KW-0812">Transmembrane</keyword>
<dbReference type="GO" id="GO:0004674">
    <property type="term" value="F:protein serine/threonine kinase activity"/>
    <property type="evidence" value="ECO:0007669"/>
    <property type="project" value="UniProtKB-KW"/>
</dbReference>
<comment type="catalytic activity">
    <reaction evidence="19">
        <text>L-seryl-[protein] + ATP = O-phospho-L-seryl-[protein] + ADP + H(+)</text>
        <dbReference type="Rhea" id="RHEA:17989"/>
        <dbReference type="Rhea" id="RHEA-COMP:9863"/>
        <dbReference type="Rhea" id="RHEA-COMP:11604"/>
        <dbReference type="ChEBI" id="CHEBI:15378"/>
        <dbReference type="ChEBI" id="CHEBI:29999"/>
        <dbReference type="ChEBI" id="CHEBI:30616"/>
        <dbReference type="ChEBI" id="CHEBI:83421"/>
        <dbReference type="ChEBI" id="CHEBI:456216"/>
        <dbReference type="EC" id="2.7.11.1"/>
    </reaction>
</comment>
<evidence type="ECO:0000256" key="18">
    <source>
        <dbReference type="ARBA" id="ARBA00047899"/>
    </source>
</evidence>
<evidence type="ECO:0000256" key="2">
    <source>
        <dbReference type="ARBA" id="ARBA00008536"/>
    </source>
</evidence>
<comment type="similarity">
    <text evidence="3">In the C-terminal section; belongs to the protein kinase superfamily. Ser/Thr protein kinase family.</text>
</comment>
<dbReference type="FunFam" id="3.30.200.20:FF:000112">
    <property type="entry name" value="Lectin-domain containing receptor kinase A4.3"/>
    <property type="match status" value="1"/>
</dbReference>
<dbReference type="PROSITE" id="PS00107">
    <property type="entry name" value="PROTEIN_KINASE_ATP"/>
    <property type="match status" value="1"/>
</dbReference>
<dbReference type="InterPro" id="IPR050528">
    <property type="entry name" value="L-type_Lectin-RKs"/>
</dbReference>
<comment type="similarity">
    <text evidence="2">In the N-terminal section; belongs to the leguminous lectin family.</text>
</comment>
<dbReference type="Pfam" id="PF00069">
    <property type="entry name" value="Pkinase"/>
    <property type="match status" value="1"/>
</dbReference>
<keyword evidence="10" id="KW-0430">Lectin</keyword>
<keyword evidence="14 21" id="KW-1133">Transmembrane helix</keyword>
<keyword evidence="7" id="KW-0808">Transferase</keyword>
<feature type="domain" description="Protein kinase" evidence="22">
    <location>
        <begin position="414"/>
        <end position="692"/>
    </location>
</feature>
<evidence type="ECO:0000256" key="12">
    <source>
        <dbReference type="ARBA" id="ARBA00022777"/>
    </source>
</evidence>
<dbReference type="Gene3D" id="3.30.200.20">
    <property type="entry name" value="Phosphorylase Kinase, domain 1"/>
    <property type="match status" value="1"/>
</dbReference>
<keyword evidence="24" id="KW-1185">Reference proteome</keyword>
<dbReference type="CDD" id="cd14066">
    <property type="entry name" value="STKc_IRAK"/>
    <property type="match status" value="1"/>
</dbReference>
<sequence length="740" mass="82395">MRWDRICNAAAYKVNKKTLWCASNNAKLITPLTKNTRYVWSLGSINKISTHPPHLNANIQNIPLHLHLITTSPMIPTLLLLLLLAGAVSGDTNGFNFIFPNSQLDGVIEVQPDGQLLHTNETLMSGVGHTFYSRPLRFKTNSSGDAYSFSTSFVFGIIPENPKYTFHGMTFAIAPSKSVIDASSSQHLGLFNRTTDGNESNHIVAIELDTFKNLELSDIDSNHIGLDINSVVSVYAKTAGFYDNNGVLQNLTLASSQRIRAWIEYDGVSKQLNVTLAPLHNNKPKKPLASWEKDLSPYLLEEMFVGFTSATGVLLQTFYVLAWSFQINGKAQEIDVSKIPKLPIKNKSKKLKHMVLALGLSTSALLLISLGSFVGIFLFVKRKRKFAEVLESWEVQYGPHRFRYKDLYKATKGFKESELLGKGGFGKVYKGTLPELGVHVAVKKVWHESGQGMKEFVAEIATIGRLRHPNLVRLLGYCRRKGELFLVYDYMPNLSLDNLLFNSNDSASILTWKQRVKIIIDVAEALAYLHEQWVEVIIHRDIKASNVLLDAELNAKLGDFGLARFSDNGSEAKTTHLAGTLGYIAPELARKGKATTGTDIFAFGAFCLEVGCGRRPVELQGNQEAVILVDWVLDCWFKGELLSAIDKRLQHEMDEEDMEMVLKIGLLCSHSVPAVRPSMSQVLKFLKKEEPLPEDFDCVLEIREDYSGRLGDASSSAYFSQIQYSTASAPVTESFISSGR</sequence>
<dbReference type="CDD" id="cd06899">
    <property type="entry name" value="lectin_legume_LecRK_Arcelin_ConA"/>
    <property type="match status" value="1"/>
</dbReference>
<keyword evidence="6" id="KW-0723">Serine/threonine-protein kinase</keyword>
<evidence type="ECO:0000256" key="11">
    <source>
        <dbReference type="ARBA" id="ARBA00022741"/>
    </source>
</evidence>
<evidence type="ECO:0000313" key="23">
    <source>
        <dbReference type="EMBL" id="KAK1426996.1"/>
    </source>
</evidence>
<keyword evidence="13 20" id="KW-0067">ATP-binding</keyword>
<evidence type="ECO:0000256" key="4">
    <source>
        <dbReference type="ARBA" id="ARBA00012513"/>
    </source>
</evidence>
<proteinExistence type="inferred from homology"/>
<evidence type="ECO:0000256" key="17">
    <source>
        <dbReference type="ARBA" id="ARBA00023180"/>
    </source>
</evidence>
<evidence type="ECO:0000256" key="21">
    <source>
        <dbReference type="SAM" id="Phobius"/>
    </source>
</evidence>
<evidence type="ECO:0000313" key="24">
    <source>
        <dbReference type="Proteomes" id="UP001229421"/>
    </source>
</evidence>
<dbReference type="PROSITE" id="PS00108">
    <property type="entry name" value="PROTEIN_KINASE_ST"/>
    <property type="match status" value="1"/>
</dbReference>
<evidence type="ECO:0000256" key="19">
    <source>
        <dbReference type="ARBA" id="ARBA00048679"/>
    </source>
</evidence>
<dbReference type="SUPFAM" id="SSF49899">
    <property type="entry name" value="Concanavalin A-like lectins/glucanases"/>
    <property type="match status" value="1"/>
</dbReference>
<dbReference type="FunFam" id="2.60.120.200:FF:000112">
    <property type="entry name" value="L-type lectin-domain containing receptor kinase V.9"/>
    <property type="match status" value="1"/>
</dbReference>
<dbReference type="PROSITE" id="PS50011">
    <property type="entry name" value="PROTEIN_KINASE_DOM"/>
    <property type="match status" value="1"/>
</dbReference>
<dbReference type="Gene3D" id="2.60.120.200">
    <property type="match status" value="1"/>
</dbReference>
<evidence type="ECO:0000256" key="5">
    <source>
        <dbReference type="ARBA" id="ARBA00022475"/>
    </source>
</evidence>
<gene>
    <name evidence="23" type="ORF">QVD17_15678</name>
</gene>
<dbReference type="InterPro" id="IPR000719">
    <property type="entry name" value="Prot_kinase_dom"/>
</dbReference>
<evidence type="ECO:0000256" key="1">
    <source>
        <dbReference type="ARBA" id="ARBA00004251"/>
    </source>
</evidence>
<name>A0AAD8KTR4_TARER</name>
<keyword evidence="11 20" id="KW-0547">Nucleotide-binding</keyword>
<dbReference type="AlphaFoldDB" id="A0AAD8KTR4"/>
<dbReference type="GO" id="GO:0005886">
    <property type="term" value="C:plasma membrane"/>
    <property type="evidence" value="ECO:0007669"/>
    <property type="project" value="UniProtKB-SubCell"/>
</dbReference>
<evidence type="ECO:0000256" key="13">
    <source>
        <dbReference type="ARBA" id="ARBA00022840"/>
    </source>
</evidence>
<dbReference type="SMART" id="SM00220">
    <property type="entry name" value="S_TKc"/>
    <property type="match status" value="1"/>
</dbReference>
<evidence type="ECO:0000256" key="20">
    <source>
        <dbReference type="PROSITE-ProRule" id="PRU10141"/>
    </source>
</evidence>
<reference evidence="23" key="1">
    <citation type="journal article" date="2023" name="bioRxiv">
        <title>Improved chromosome-level genome assembly for marigold (Tagetes erecta).</title>
        <authorList>
            <person name="Jiang F."/>
            <person name="Yuan L."/>
            <person name="Wang S."/>
            <person name="Wang H."/>
            <person name="Xu D."/>
            <person name="Wang A."/>
            <person name="Fan W."/>
        </authorList>
    </citation>
    <scope>NUCLEOTIDE SEQUENCE</scope>
    <source>
        <strain evidence="23">WSJ</strain>
        <tissue evidence="23">Leaf</tissue>
    </source>
</reference>
<protein>
    <recommendedName>
        <fullName evidence="4">non-specific serine/threonine protein kinase</fullName>
        <ecNumber evidence="4">2.7.11.1</ecNumber>
    </recommendedName>
</protein>
<dbReference type="InterPro" id="IPR001220">
    <property type="entry name" value="Legume_lectin_dom"/>
</dbReference>
<comment type="catalytic activity">
    <reaction evidence="18">
        <text>L-threonyl-[protein] + ATP = O-phospho-L-threonyl-[protein] + ADP + H(+)</text>
        <dbReference type="Rhea" id="RHEA:46608"/>
        <dbReference type="Rhea" id="RHEA-COMP:11060"/>
        <dbReference type="Rhea" id="RHEA-COMP:11605"/>
        <dbReference type="ChEBI" id="CHEBI:15378"/>
        <dbReference type="ChEBI" id="CHEBI:30013"/>
        <dbReference type="ChEBI" id="CHEBI:30616"/>
        <dbReference type="ChEBI" id="CHEBI:61977"/>
        <dbReference type="ChEBI" id="CHEBI:456216"/>
        <dbReference type="EC" id="2.7.11.1"/>
    </reaction>
</comment>
<keyword evidence="17" id="KW-0325">Glycoprotein</keyword>
<dbReference type="EC" id="2.7.11.1" evidence="4"/>
<accession>A0AAD8KTR4</accession>
<evidence type="ECO:0000256" key="15">
    <source>
        <dbReference type="ARBA" id="ARBA00023136"/>
    </source>
</evidence>
<dbReference type="Proteomes" id="UP001229421">
    <property type="component" value="Unassembled WGS sequence"/>
</dbReference>
<dbReference type="Pfam" id="PF00139">
    <property type="entry name" value="Lectin_legB"/>
    <property type="match status" value="1"/>
</dbReference>
<dbReference type="Gene3D" id="1.10.510.10">
    <property type="entry name" value="Transferase(Phosphotransferase) domain 1"/>
    <property type="match status" value="1"/>
</dbReference>
<evidence type="ECO:0000256" key="3">
    <source>
        <dbReference type="ARBA" id="ARBA00010217"/>
    </source>
</evidence>
<feature type="binding site" evidence="20">
    <location>
        <position position="444"/>
    </location>
    <ligand>
        <name>ATP</name>
        <dbReference type="ChEBI" id="CHEBI:30616"/>
    </ligand>
</feature>
<dbReference type="PANTHER" id="PTHR27007">
    <property type="match status" value="1"/>
</dbReference>
<comment type="subcellular location">
    <subcellularLocation>
        <location evidence="1">Cell membrane</location>
        <topology evidence="1">Single-pass type I membrane protein</topology>
    </subcellularLocation>
</comment>
<keyword evidence="9" id="KW-0732">Signal</keyword>
<evidence type="ECO:0000256" key="8">
    <source>
        <dbReference type="ARBA" id="ARBA00022692"/>
    </source>
</evidence>
<evidence type="ECO:0000259" key="22">
    <source>
        <dbReference type="PROSITE" id="PS50011"/>
    </source>
</evidence>
<keyword evidence="12" id="KW-0418">Kinase</keyword>
<dbReference type="FunFam" id="1.10.510.10:FF:000108">
    <property type="entry name" value="L-type lectin-domain containing receptor kinase S.4"/>
    <property type="match status" value="1"/>
</dbReference>
<dbReference type="EMBL" id="JAUHHV010000004">
    <property type="protein sequence ID" value="KAK1426996.1"/>
    <property type="molecule type" value="Genomic_DNA"/>
</dbReference>
<keyword evidence="15 21" id="KW-0472">Membrane</keyword>
<evidence type="ECO:0000256" key="6">
    <source>
        <dbReference type="ARBA" id="ARBA00022527"/>
    </source>
</evidence>
<dbReference type="InterPro" id="IPR017441">
    <property type="entry name" value="Protein_kinase_ATP_BS"/>
</dbReference>
<evidence type="ECO:0000256" key="16">
    <source>
        <dbReference type="ARBA" id="ARBA00023170"/>
    </source>
</evidence>
<feature type="transmembrane region" description="Helical" evidence="21">
    <location>
        <begin position="355"/>
        <end position="380"/>
    </location>
</feature>
<evidence type="ECO:0000256" key="14">
    <source>
        <dbReference type="ARBA" id="ARBA00022989"/>
    </source>
</evidence>
<keyword evidence="16" id="KW-0675">Receptor</keyword>
<dbReference type="InterPro" id="IPR008271">
    <property type="entry name" value="Ser/Thr_kinase_AS"/>
</dbReference>
<dbReference type="GO" id="GO:0030246">
    <property type="term" value="F:carbohydrate binding"/>
    <property type="evidence" value="ECO:0007669"/>
    <property type="project" value="UniProtKB-KW"/>
</dbReference>
<dbReference type="SUPFAM" id="SSF56112">
    <property type="entry name" value="Protein kinase-like (PK-like)"/>
    <property type="match status" value="1"/>
</dbReference>